<reference evidence="2" key="2">
    <citation type="submission" date="2020-09" db="EMBL/GenBank/DDBJ databases">
        <authorList>
            <person name="Sun Q."/>
            <person name="Ohkuma M."/>
        </authorList>
    </citation>
    <scope>NUCLEOTIDE SEQUENCE</scope>
    <source>
        <strain evidence="2">JCM 30078</strain>
    </source>
</reference>
<feature type="region of interest" description="Disordered" evidence="1">
    <location>
        <begin position="402"/>
        <end position="421"/>
    </location>
</feature>
<reference evidence="2" key="1">
    <citation type="journal article" date="2014" name="Int. J. Syst. Evol. Microbiol.">
        <title>Complete genome sequence of Corynebacterium casei LMG S-19264T (=DSM 44701T), isolated from a smear-ripened cheese.</title>
        <authorList>
            <consortium name="US DOE Joint Genome Institute (JGI-PGF)"/>
            <person name="Walter F."/>
            <person name="Albersmeier A."/>
            <person name="Kalinowski J."/>
            <person name="Ruckert C."/>
        </authorList>
    </citation>
    <scope>NUCLEOTIDE SEQUENCE</scope>
    <source>
        <strain evidence="2">JCM 30078</strain>
    </source>
</reference>
<evidence type="ECO:0000256" key="1">
    <source>
        <dbReference type="SAM" id="MobiDB-lite"/>
    </source>
</evidence>
<dbReference type="RefSeq" id="WP_188983909.1">
    <property type="nucleotide sequence ID" value="NZ_BMPO01000006.1"/>
</dbReference>
<protein>
    <submittedName>
        <fullName evidence="2">Uncharacterized protein</fullName>
    </submittedName>
</protein>
<gene>
    <name evidence="2" type="ORF">GCM10009304_28460</name>
</gene>
<organism evidence="2 3">
    <name type="scientific">Pseudomonas matsuisoli</name>
    <dbReference type="NCBI Taxonomy" id="1515666"/>
    <lineage>
        <taxon>Bacteria</taxon>
        <taxon>Pseudomonadati</taxon>
        <taxon>Pseudomonadota</taxon>
        <taxon>Gammaproteobacteria</taxon>
        <taxon>Pseudomonadales</taxon>
        <taxon>Pseudomonadaceae</taxon>
        <taxon>Pseudomonas</taxon>
    </lineage>
</organism>
<name>A0A917PYE3_9PSED</name>
<feature type="compositionally biased region" description="Basic and acidic residues" evidence="1">
    <location>
        <begin position="200"/>
        <end position="212"/>
    </location>
</feature>
<proteinExistence type="predicted"/>
<dbReference type="AlphaFoldDB" id="A0A917PYE3"/>
<evidence type="ECO:0000313" key="2">
    <source>
        <dbReference type="EMBL" id="GGK00940.1"/>
    </source>
</evidence>
<sequence>MRTNDQTSTLFSDFDLAPWLADRLRAFDAEIERFEPERVLHSALDVLTGYLVERYRVEPLVAELDAWSADAEEDYPDLEADEDGHLAHRLSVRVAYSGDETLFGAAVGSTPFAQAAVRIESRFLVLGFRIKQGQEQHARALVEQALRALGRSLDEIGRQVTAYNDGLVERAAARVGARQQALQAHRALLTALGVSMSPREPSDEPDHERVRAELPPLSRETPASDAALPLSVDARKRIVEMLRSASAGLCHSPDMFAVMTEPSLRDYHVLRLNACLQAPGTGDAFVARGSQDFSLQIEGHASLWGRCVFWRGDPFFQDELNALLSAEPGAASERLMLVFAPYRRRAATLTAISASLSASASFSGDVDDALGGDLCVRLKQGGNEVGLTLLVVETPAGSGAKAIRQPRRAATTGRDQMGFGF</sequence>
<accession>A0A917PYE3</accession>
<comment type="caution">
    <text evidence="2">The sequence shown here is derived from an EMBL/GenBank/DDBJ whole genome shotgun (WGS) entry which is preliminary data.</text>
</comment>
<dbReference type="Proteomes" id="UP000635983">
    <property type="component" value="Unassembled WGS sequence"/>
</dbReference>
<dbReference type="EMBL" id="BMPO01000006">
    <property type="protein sequence ID" value="GGK00940.1"/>
    <property type="molecule type" value="Genomic_DNA"/>
</dbReference>
<feature type="region of interest" description="Disordered" evidence="1">
    <location>
        <begin position="194"/>
        <end position="225"/>
    </location>
</feature>
<keyword evidence="3" id="KW-1185">Reference proteome</keyword>
<evidence type="ECO:0000313" key="3">
    <source>
        <dbReference type="Proteomes" id="UP000635983"/>
    </source>
</evidence>